<evidence type="ECO:0000256" key="4">
    <source>
        <dbReference type="ARBA" id="ARBA00004676"/>
    </source>
</evidence>
<dbReference type="PANTHER" id="PTHR43340">
    <property type="entry name" value="HYPOXANTHINE-GUANINE PHOSPHORIBOSYLTRANSFERASE"/>
    <property type="match status" value="1"/>
</dbReference>
<keyword evidence="11 15" id="KW-0547">Nucleotide-binding</keyword>
<feature type="domain" description="Phosphoribosyltransferase" evidence="16">
    <location>
        <begin position="35"/>
        <end position="182"/>
    </location>
</feature>
<keyword evidence="6 15" id="KW-0963">Cytoplasm</keyword>
<comment type="cofactor">
    <cofactor evidence="1 15">
        <name>Mg(2+)</name>
        <dbReference type="ChEBI" id="CHEBI:18420"/>
    </cofactor>
</comment>
<keyword evidence="12 15" id="KW-0460">Magnesium</keyword>
<dbReference type="InterPro" id="IPR000836">
    <property type="entry name" value="PRTase_dom"/>
</dbReference>
<comment type="pathway">
    <text evidence="3 15">Purine metabolism; IMP biosynthesis via salvage pathway; IMP from hypoxanthine: step 1/1.</text>
</comment>
<dbReference type="Gene3D" id="3.40.50.2020">
    <property type="match status" value="1"/>
</dbReference>
<evidence type="ECO:0000256" key="12">
    <source>
        <dbReference type="ARBA" id="ARBA00022842"/>
    </source>
</evidence>
<comment type="pathway">
    <text evidence="4">Purine metabolism; GMP biosynthesis via salvage pathway; GMP from guanine: step 1/1.</text>
</comment>
<dbReference type="GO" id="GO:0052657">
    <property type="term" value="F:guanine phosphoribosyltransferase activity"/>
    <property type="evidence" value="ECO:0007669"/>
    <property type="project" value="RHEA"/>
</dbReference>
<accession>A0A6B1G4X7</accession>
<dbReference type="InterPro" id="IPR029057">
    <property type="entry name" value="PRTase-like"/>
</dbReference>
<dbReference type="CDD" id="cd06223">
    <property type="entry name" value="PRTases_typeI"/>
    <property type="match status" value="1"/>
</dbReference>
<evidence type="ECO:0000256" key="1">
    <source>
        <dbReference type="ARBA" id="ARBA00001946"/>
    </source>
</evidence>
<evidence type="ECO:0000256" key="8">
    <source>
        <dbReference type="ARBA" id="ARBA00022679"/>
    </source>
</evidence>
<dbReference type="GO" id="GO:0006166">
    <property type="term" value="P:purine ribonucleoside salvage"/>
    <property type="evidence" value="ECO:0007669"/>
    <property type="project" value="UniProtKB-KW"/>
</dbReference>
<dbReference type="GO" id="GO:0006178">
    <property type="term" value="P:guanine salvage"/>
    <property type="evidence" value="ECO:0007669"/>
    <property type="project" value="TreeGrafter"/>
</dbReference>
<evidence type="ECO:0000256" key="5">
    <source>
        <dbReference type="ARBA" id="ARBA00008391"/>
    </source>
</evidence>
<evidence type="ECO:0000313" key="17">
    <source>
        <dbReference type="EMBL" id="MYH63477.1"/>
    </source>
</evidence>
<dbReference type="UniPathway" id="UPA00591">
    <property type="reaction ID" value="UER00648"/>
</dbReference>
<protein>
    <recommendedName>
        <fullName evidence="15">Hypoxanthine phosphoribosyltransferase</fullName>
        <ecNumber evidence="15">2.4.2.8</ecNumber>
    </recommendedName>
</protein>
<evidence type="ECO:0000256" key="9">
    <source>
        <dbReference type="ARBA" id="ARBA00022723"/>
    </source>
</evidence>
<keyword evidence="8 15" id="KW-0808">Transferase</keyword>
<evidence type="ECO:0000256" key="13">
    <source>
        <dbReference type="ARBA" id="ARBA00048811"/>
    </source>
</evidence>
<dbReference type="SUPFAM" id="SSF53271">
    <property type="entry name" value="PRTase-like"/>
    <property type="match status" value="1"/>
</dbReference>
<dbReference type="InterPro" id="IPR005904">
    <property type="entry name" value="Hxn_phspho_trans"/>
</dbReference>
<dbReference type="AlphaFoldDB" id="A0A6B1G4X7"/>
<keyword evidence="9 15" id="KW-0479">Metal-binding</keyword>
<evidence type="ECO:0000256" key="7">
    <source>
        <dbReference type="ARBA" id="ARBA00022676"/>
    </source>
</evidence>
<dbReference type="GO" id="GO:0000166">
    <property type="term" value="F:nucleotide binding"/>
    <property type="evidence" value="ECO:0007669"/>
    <property type="project" value="UniProtKB-KW"/>
</dbReference>
<organism evidence="17">
    <name type="scientific">Caldilineaceae bacterium SB0675_bin_29</name>
    <dbReference type="NCBI Taxonomy" id="2605266"/>
    <lineage>
        <taxon>Bacteria</taxon>
        <taxon>Bacillati</taxon>
        <taxon>Chloroflexota</taxon>
        <taxon>Caldilineae</taxon>
        <taxon>Caldilineales</taxon>
        <taxon>Caldilineaceae</taxon>
    </lineage>
</organism>
<name>A0A6B1G4X7_9CHLR</name>
<comment type="similarity">
    <text evidence="5 15">Belongs to the purine/pyrimidine phosphoribosyltransferase family.</text>
</comment>
<evidence type="ECO:0000256" key="6">
    <source>
        <dbReference type="ARBA" id="ARBA00022490"/>
    </source>
</evidence>
<dbReference type="PANTHER" id="PTHR43340:SF1">
    <property type="entry name" value="HYPOXANTHINE PHOSPHORIBOSYLTRANSFERASE"/>
    <property type="match status" value="1"/>
</dbReference>
<reference evidence="17" key="1">
    <citation type="submission" date="2019-09" db="EMBL/GenBank/DDBJ databases">
        <title>Characterisation of the sponge microbiome using genome-centric metagenomics.</title>
        <authorList>
            <person name="Engelberts J.P."/>
            <person name="Robbins S.J."/>
            <person name="De Goeij J.M."/>
            <person name="Aranda M."/>
            <person name="Bell S.C."/>
            <person name="Webster N.S."/>
        </authorList>
    </citation>
    <scope>NUCLEOTIDE SEQUENCE</scope>
    <source>
        <strain evidence="17">SB0675_bin_29</strain>
    </source>
</reference>
<sequence length="205" mass="22795">MAERPPGDATVNEENPRPCVQSSLCQDVERVLFSAEEIQDRIRDLGRKIDESYAGKDLLLIAVLKGSVVFVADLMRAISIPHELDFLATSSYGASSVSTGVVRILKDLNEPIQGRHALLVEDIIDSGHTLAYLTRLFSARNPASLEVVTLLDKPSRREVDIELFWTGFSVPNEFVVGYGLDFNQKYRNLPYIGVLKPEVYDPGSE</sequence>
<comment type="catalytic activity">
    <reaction evidence="14">
        <text>IMP + diphosphate = hypoxanthine + 5-phospho-alpha-D-ribose 1-diphosphate</text>
        <dbReference type="Rhea" id="RHEA:17973"/>
        <dbReference type="ChEBI" id="CHEBI:17368"/>
        <dbReference type="ChEBI" id="CHEBI:33019"/>
        <dbReference type="ChEBI" id="CHEBI:58017"/>
        <dbReference type="ChEBI" id="CHEBI:58053"/>
        <dbReference type="EC" id="2.4.2.8"/>
    </reaction>
    <physiologicalReaction direction="right-to-left" evidence="14">
        <dbReference type="Rhea" id="RHEA:17975"/>
    </physiologicalReaction>
</comment>
<gene>
    <name evidence="17" type="primary">hpt</name>
    <name evidence="17" type="ORF">F4148_17580</name>
</gene>
<comment type="caution">
    <text evidence="17">The sequence shown here is derived from an EMBL/GenBank/DDBJ whole genome shotgun (WGS) entry which is preliminary data.</text>
</comment>
<evidence type="ECO:0000256" key="3">
    <source>
        <dbReference type="ARBA" id="ARBA00004669"/>
    </source>
</evidence>
<dbReference type="GO" id="GO:0004422">
    <property type="term" value="F:hypoxanthine phosphoribosyltransferase activity"/>
    <property type="evidence" value="ECO:0007669"/>
    <property type="project" value="InterPro"/>
</dbReference>
<evidence type="ECO:0000259" key="16">
    <source>
        <dbReference type="Pfam" id="PF00156"/>
    </source>
</evidence>
<dbReference type="GO" id="GO:0046100">
    <property type="term" value="P:hypoxanthine metabolic process"/>
    <property type="evidence" value="ECO:0007669"/>
    <property type="project" value="TreeGrafter"/>
</dbReference>
<evidence type="ECO:0000256" key="14">
    <source>
        <dbReference type="ARBA" id="ARBA00049402"/>
    </source>
</evidence>
<dbReference type="GO" id="GO:0005829">
    <property type="term" value="C:cytosol"/>
    <property type="evidence" value="ECO:0007669"/>
    <property type="project" value="TreeGrafter"/>
</dbReference>
<dbReference type="EMBL" id="VYDA01000623">
    <property type="protein sequence ID" value="MYH63477.1"/>
    <property type="molecule type" value="Genomic_DNA"/>
</dbReference>
<proteinExistence type="inferred from homology"/>
<keyword evidence="7 15" id="KW-0328">Glycosyltransferase</keyword>
<comment type="subcellular location">
    <subcellularLocation>
        <location evidence="2 15">Cytoplasm</location>
    </subcellularLocation>
</comment>
<comment type="catalytic activity">
    <reaction evidence="13">
        <text>GMP + diphosphate = guanine + 5-phospho-alpha-D-ribose 1-diphosphate</text>
        <dbReference type="Rhea" id="RHEA:25424"/>
        <dbReference type="ChEBI" id="CHEBI:16235"/>
        <dbReference type="ChEBI" id="CHEBI:33019"/>
        <dbReference type="ChEBI" id="CHEBI:58017"/>
        <dbReference type="ChEBI" id="CHEBI:58115"/>
        <dbReference type="EC" id="2.4.2.8"/>
    </reaction>
    <physiologicalReaction direction="right-to-left" evidence="13">
        <dbReference type="Rhea" id="RHEA:25426"/>
    </physiologicalReaction>
</comment>
<dbReference type="Pfam" id="PF00156">
    <property type="entry name" value="Pribosyltran"/>
    <property type="match status" value="1"/>
</dbReference>
<dbReference type="GO" id="GO:0000287">
    <property type="term" value="F:magnesium ion binding"/>
    <property type="evidence" value="ECO:0007669"/>
    <property type="project" value="TreeGrafter"/>
</dbReference>
<dbReference type="InterPro" id="IPR050408">
    <property type="entry name" value="HGPRT"/>
</dbReference>
<dbReference type="NCBIfam" id="TIGR01203">
    <property type="entry name" value="HGPRTase"/>
    <property type="match status" value="1"/>
</dbReference>
<evidence type="ECO:0000256" key="11">
    <source>
        <dbReference type="ARBA" id="ARBA00022741"/>
    </source>
</evidence>
<evidence type="ECO:0000256" key="2">
    <source>
        <dbReference type="ARBA" id="ARBA00004496"/>
    </source>
</evidence>
<evidence type="ECO:0000256" key="10">
    <source>
        <dbReference type="ARBA" id="ARBA00022726"/>
    </source>
</evidence>
<dbReference type="GO" id="GO:0032263">
    <property type="term" value="P:GMP salvage"/>
    <property type="evidence" value="ECO:0007669"/>
    <property type="project" value="TreeGrafter"/>
</dbReference>
<keyword evidence="10 15" id="KW-0660">Purine salvage</keyword>
<evidence type="ECO:0000256" key="15">
    <source>
        <dbReference type="RuleBase" id="RU364099"/>
    </source>
</evidence>
<dbReference type="FunFam" id="3.40.50.2020:FF:000006">
    <property type="entry name" value="Hypoxanthine phosphoribosyltransferase"/>
    <property type="match status" value="1"/>
</dbReference>
<dbReference type="GO" id="GO:0032264">
    <property type="term" value="P:IMP salvage"/>
    <property type="evidence" value="ECO:0007669"/>
    <property type="project" value="UniProtKB-UniPathway"/>
</dbReference>
<dbReference type="EC" id="2.4.2.8" evidence="15"/>